<feature type="non-terminal residue" evidence="1">
    <location>
        <position position="1"/>
    </location>
</feature>
<evidence type="ECO:0000313" key="2">
    <source>
        <dbReference type="EMBL" id="CAF1471260.1"/>
    </source>
</evidence>
<dbReference type="EMBL" id="CAJNOH010001283">
    <property type="protein sequence ID" value="CAF1199541.1"/>
    <property type="molecule type" value="Genomic_DNA"/>
</dbReference>
<dbReference type="AlphaFoldDB" id="A0A814WCI7"/>
<sequence length="86" mass="10208">THNSLTTNSINVMYENEQLILTNHELVELFTEDLESHFDKVTDEIDAITIIFSTQLKLKQICRNRIRKHLYSSQIGDLNRQTFQHY</sequence>
<organism evidence="1 3">
    <name type="scientific">Rotaria sordida</name>
    <dbReference type="NCBI Taxonomy" id="392033"/>
    <lineage>
        <taxon>Eukaryota</taxon>
        <taxon>Metazoa</taxon>
        <taxon>Spiralia</taxon>
        <taxon>Gnathifera</taxon>
        <taxon>Rotifera</taxon>
        <taxon>Eurotatoria</taxon>
        <taxon>Bdelloidea</taxon>
        <taxon>Philodinida</taxon>
        <taxon>Philodinidae</taxon>
        <taxon>Rotaria</taxon>
    </lineage>
</organism>
<proteinExistence type="predicted"/>
<accession>A0A814WCI7</accession>
<gene>
    <name evidence="2" type="ORF">JXQ802_LOCUS38752</name>
    <name evidence="1" type="ORF">PYM288_LOCUS24799</name>
</gene>
<evidence type="ECO:0000313" key="1">
    <source>
        <dbReference type="EMBL" id="CAF1199541.1"/>
    </source>
</evidence>
<protein>
    <submittedName>
        <fullName evidence="1">Uncharacterized protein</fullName>
    </submittedName>
</protein>
<dbReference type="Proteomes" id="UP000663854">
    <property type="component" value="Unassembled WGS sequence"/>
</dbReference>
<name>A0A814WCI7_9BILA</name>
<evidence type="ECO:0000313" key="3">
    <source>
        <dbReference type="Proteomes" id="UP000663854"/>
    </source>
</evidence>
<keyword evidence="4" id="KW-1185">Reference proteome</keyword>
<reference evidence="1" key="1">
    <citation type="submission" date="2021-02" db="EMBL/GenBank/DDBJ databases">
        <authorList>
            <person name="Nowell W R."/>
        </authorList>
    </citation>
    <scope>NUCLEOTIDE SEQUENCE</scope>
</reference>
<comment type="caution">
    <text evidence="1">The sequence shown here is derived from an EMBL/GenBank/DDBJ whole genome shotgun (WGS) entry which is preliminary data.</text>
</comment>
<dbReference type="EMBL" id="CAJNOL010002173">
    <property type="protein sequence ID" value="CAF1471260.1"/>
    <property type="molecule type" value="Genomic_DNA"/>
</dbReference>
<dbReference type="Proteomes" id="UP000663870">
    <property type="component" value="Unassembled WGS sequence"/>
</dbReference>
<evidence type="ECO:0000313" key="4">
    <source>
        <dbReference type="Proteomes" id="UP000663870"/>
    </source>
</evidence>